<evidence type="ECO:0000313" key="2">
    <source>
        <dbReference type="Proteomes" id="UP001464891"/>
    </source>
</evidence>
<accession>A0ABV0JAW6</accession>
<evidence type="ECO:0000313" key="1">
    <source>
        <dbReference type="EMBL" id="MEP0818926.1"/>
    </source>
</evidence>
<reference evidence="1 2" key="1">
    <citation type="submission" date="2022-04" db="EMBL/GenBank/DDBJ databases">
        <title>Positive selection, recombination, and allopatry shape intraspecific diversity of widespread and dominant cyanobacteria.</title>
        <authorList>
            <person name="Wei J."/>
            <person name="Shu W."/>
            <person name="Hu C."/>
        </authorList>
    </citation>
    <scope>NUCLEOTIDE SEQUENCE [LARGE SCALE GENOMIC DNA]</scope>
    <source>
        <strain evidence="1 2">GB2-A4</strain>
    </source>
</reference>
<gene>
    <name evidence="1" type="ORF">NC998_17650</name>
</gene>
<dbReference type="EMBL" id="JAMPKM010000011">
    <property type="protein sequence ID" value="MEP0818926.1"/>
    <property type="molecule type" value="Genomic_DNA"/>
</dbReference>
<sequence length="75" mass="8182">MLVTACLLPSALSDLFAQSQDSGKITLADRHGIRIALLQTALDEEELGSIDRLLHAIRRGRVEVVDELSVILSNN</sequence>
<proteinExistence type="predicted"/>
<name>A0ABV0JAW6_9CYAN</name>
<protein>
    <submittedName>
        <fullName evidence="1">Uncharacterized protein</fullName>
    </submittedName>
</protein>
<dbReference type="Proteomes" id="UP001464891">
    <property type="component" value="Unassembled WGS sequence"/>
</dbReference>
<organism evidence="1 2">
    <name type="scientific">Trichocoleus desertorum GB2-A4</name>
    <dbReference type="NCBI Taxonomy" id="2933944"/>
    <lineage>
        <taxon>Bacteria</taxon>
        <taxon>Bacillati</taxon>
        <taxon>Cyanobacteriota</taxon>
        <taxon>Cyanophyceae</taxon>
        <taxon>Leptolyngbyales</taxon>
        <taxon>Trichocoleusaceae</taxon>
        <taxon>Trichocoleus</taxon>
    </lineage>
</organism>
<keyword evidence="2" id="KW-1185">Reference proteome</keyword>
<comment type="caution">
    <text evidence="1">The sequence shown here is derived from an EMBL/GenBank/DDBJ whole genome shotgun (WGS) entry which is preliminary data.</text>
</comment>
<dbReference type="RefSeq" id="WP_190437558.1">
    <property type="nucleotide sequence ID" value="NZ_JAMPKM010000011.1"/>
</dbReference>